<proteinExistence type="predicted"/>
<protein>
    <submittedName>
        <fullName evidence="1">Uncharacterized protein</fullName>
    </submittedName>
</protein>
<gene>
    <name evidence="1" type="ORF">CDAR_407341</name>
</gene>
<name>A0AAV4Q0J1_9ARAC</name>
<comment type="caution">
    <text evidence="1">The sequence shown here is derived from an EMBL/GenBank/DDBJ whole genome shotgun (WGS) entry which is preliminary data.</text>
</comment>
<reference evidence="1 2" key="1">
    <citation type="submission" date="2021-06" db="EMBL/GenBank/DDBJ databases">
        <title>Caerostris darwini draft genome.</title>
        <authorList>
            <person name="Kono N."/>
            <person name="Arakawa K."/>
        </authorList>
    </citation>
    <scope>NUCLEOTIDE SEQUENCE [LARGE SCALE GENOMIC DNA]</scope>
</reference>
<dbReference type="EMBL" id="BPLQ01003766">
    <property type="protein sequence ID" value="GIY02940.1"/>
    <property type="molecule type" value="Genomic_DNA"/>
</dbReference>
<evidence type="ECO:0000313" key="2">
    <source>
        <dbReference type="Proteomes" id="UP001054837"/>
    </source>
</evidence>
<sequence>MRKVSSHLPEDTPLKPRAVGLFLRHVAVNGPRVVALASKAMIYEVTQNENFGELNLKPANYSSLAKRKALRTSRYSHRFEMQVEKWDGFYLFLSLLLRRSG</sequence>
<dbReference type="AlphaFoldDB" id="A0AAV4Q0J1"/>
<accession>A0AAV4Q0J1</accession>
<dbReference type="Proteomes" id="UP001054837">
    <property type="component" value="Unassembled WGS sequence"/>
</dbReference>
<evidence type="ECO:0000313" key="1">
    <source>
        <dbReference type="EMBL" id="GIY02940.1"/>
    </source>
</evidence>
<keyword evidence="2" id="KW-1185">Reference proteome</keyword>
<organism evidence="1 2">
    <name type="scientific">Caerostris darwini</name>
    <dbReference type="NCBI Taxonomy" id="1538125"/>
    <lineage>
        <taxon>Eukaryota</taxon>
        <taxon>Metazoa</taxon>
        <taxon>Ecdysozoa</taxon>
        <taxon>Arthropoda</taxon>
        <taxon>Chelicerata</taxon>
        <taxon>Arachnida</taxon>
        <taxon>Araneae</taxon>
        <taxon>Araneomorphae</taxon>
        <taxon>Entelegynae</taxon>
        <taxon>Araneoidea</taxon>
        <taxon>Araneidae</taxon>
        <taxon>Caerostris</taxon>
    </lineage>
</organism>